<dbReference type="Proteomes" id="UP000190285">
    <property type="component" value="Unassembled WGS sequence"/>
</dbReference>
<dbReference type="STRING" id="36842.SAMN02194393_02690"/>
<evidence type="ECO:0000313" key="1">
    <source>
        <dbReference type="EMBL" id="SKC73143.1"/>
    </source>
</evidence>
<keyword evidence="2" id="KW-1185">Reference proteome</keyword>
<proteinExistence type="predicted"/>
<dbReference type="EMBL" id="FUZT01000006">
    <property type="protein sequence ID" value="SKC73143.1"/>
    <property type="molecule type" value="Genomic_DNA"/>
</dbReference>
<protein>
    <submittedName>
        <fullName evidence="1">DNA-binding transcriptional regulator of glucitol operon</fullName>
    </submittedName>
</protein>
<organism evidence="1 2">
    <name type="scientific">Maledivibacter halophilus</name>
    <dbReference type="NCBI Taxonomy" id="36842"/>
    <lineage>
        <taxon>Bacteria</taxon>
        <taxon>Bacillati</taxon>
        <taxon>Bacillota</taxon>
        <taxon>Clostridia</taxon>
        <taxon>Peptostreptococcales</taxon>
        <taxon>Caminicellaceae</taxon>
        <taxon>Maledivibacter</taxon>
    </lineage>
</organism>
<keyword evidence="1" id="KW-0238">DNA-binding</keyword>
<dbReference type="GO" id="GO:0003677">
    <property type="term" value="F:DNA binding"/>
    <property type="evidence" value="ECO:0007669"/>
    <property type="project" value="UniProtKB-KW"/>
</dbReference>
<dbReference type="OrthoDB" id="1779429at2"/>
<dbReference type="Pfam" id="PF06923">
    <property type="entry name" value="GutM"/>
    <property type="match status" value="1"/>
</dbReference>
<dbReference type="AlphaFoldDB" id="A0A1T5LB12"/>
<dbReference type="RefSeq" id="WP_079492242.1">
    <property type="nucleotide sequence ID" value="NZ_FUZT01000006.1"/>
</dbReference>
<sequence length="114" mass="13209">MLKLLIIFMLGSVIQNFLFSKQLKTLNAFFYKLRTRGDVLVGKTKHIFKPGAIIMMLMDKDCIKEAYVLKGYSVFSKMKQLEYLEGNHLNDIDIDDSTIKLAFDDAVARFQTKY</sequence>
<gene>
    <name evidence="1" type="ORF">SAMN02194393_02690</name>
</gene>
<dbReference type="InterPro" id="IPR009693">
    <property type="entry name" value="Glucitol_operon_activator"/>
</dbReference>
<evidence type="ECO:0000313" key="2">
    <source>
        <dbReference type="Proteomes" id="UP000190285"/>
    </source>
</evidence>
<reference evidence="1 2" key="1">
    <citation type="submission" date="2017-02" db="EMBL/GenBank/DDBJ databases">
        <authorList>
            <person name="Peterson S.W."/>
        </authorList>
    </citation>
    <scope>NUCLEOTIDE SEQUENCE [LARGE SCALE GENOMIC DNA]</scope>
    <source>
        <strain evidence="1 2">M1</strain>
    </source>
</reference>
<name>A0A1T5LB12_9FIRM</name>
<accession>A0A1T5LB12</accession>